<sequence>MSNGRSNSAMVASMLLLSMLVFFSDIVHATTYTVGDERGWTYNLTDWTKGKHFKMGDRVVFKYDPRIHDVVSLTGYKKAYEKCITPTATIIYNTGNDEFLLSGGVNYFISNIHGQCEAGLKLAIKAE</sequence>
<proteinExistence type="inferred from homology"/>
<evidence type="ECO:0000256" key="3">
    <source>
        <dbReference type="ARBA" id="ARBA00022729"/>
    </source>
</evidence>
<dbReference type="GO" id="GO:0009055">
    <property type="term" value="F:electron transfer activity"/>
    <property type="evidence" value="ECO:0007669"/>
    <property type="project" value="InterPro"/>
</dbReference>
<evidence type="ECO:0000256" key="7">
    <source>
        <dbReference type="ARBA" id="ARBA00035011"/>
    </source>
</evidence>
<accession>A0A6A4NC70</accession>
<dbReference type="InterPro" id="IPR039391">
    <property type="entry name" value="Phytocyanin-like"/>
</dbReference>
<keyword evidence="3" id="KW-0732">Signal</keyword>
<dbReference type="SUPFAM" id="SSF49503">
    <property type="entry name" value="Cupredoxins"/>
    <property type="match status" value="1"/>
</dbReference>
<dbReference type="PANTHER" id="PTHR33021">
    <property type="entry name" value="BLUE COPPER PROTEIN"/>
    <property type="match status" value="1"/>
</dbReference>
<comment type="function">
    <text evidence="8">May act as a carbohydrate transporter.</text>
</comment>
<evidence type="ECO:0000256" key="2">
    <source>
        <dbReference type="ARBA" id="ARBA00022458"/>
    </source>
</evidence>
<dbReference type="GO" id="GO:0012505">
    <property type="term" value="C:endomembrane system"/>
    <property type="evidence" value="ECO:0007669"/>
    <property type="project" value="UniProtKB-SubCell"/>
</dbReference>
<name>A0A6A4NC70_LUPAL</name>
<dbReference type="EMBL" id="WOCE01000020">
    <property type="protein sequence ID" value="KAE9591286.1"/>
    <property type="molecule type" value="Genomic_DNA"/>
</dbReference>
<evidence type="ECO:0000256" key="1">
    <source>
        <dbReference type="ARBA" id="ARBA00004308"/>
    </source>
</evidence>
<dbReference type="AlphaFoldDB" id="A0A6A4NC70"/>
<keyword evidence="6" id="KW-0325">Glycoprotein</keyword>
<dbReference type="PANTHER" id="PTHR33021:SF193">
    <property type="entry name" value="OS06G0218600 PROTEIN"/>
    <property type="match status" value="1"/>
</dbReference>
<comment type="caution">
    <text evidence="9">The sequence shown here is derived from an EMBL/GenBank/DDBJ whole genome shotgun (WGS) entry which is preliminary data.</text>
</comment>
<keyword evidence="2" id="KW-0536">Nodulation</keyword>
<evidence type="ECO:0000313" key="9">
    <source>
        <dbReference type="EMBL" id="KAE9591286.1"/>
    </source>
</evidence>
<dbReference type="Proteomes" id="UP000447434">
    <property type="component" value="Chromosome 20"/>
</dbReference>
<keyword evidence="4" id="KW-0472">Membrane</keyword>
<gene>
    <name evidence="9" type="ORF">Lalb_Chr20g0116881</name>
</gene>
<comment type="subcellular location">
    <subcellularLocation>
        <location evidence="1">Endomembrane system</location>
    </subcellularLocation>
</comment>
<evidence type="ECO:0000256" key="4">
    <source>
        <dbReference type="ARBA" id="ARBA00023136"/>
    </source>
</evidence>
<dbReference type="GO" id="GO:0005886">
    <property type="term" value="C:plasma membrane"/>
    <property type="evidence" value="ECO:0007669"/>
    <property type="project" value="TreeGrafter"/>
</dbReference>
<dbReference type="GO" id="GO:0009877">
    <property type="term" value="P:nodulation"/>
    <property type="evidence" value="ECO:0007669"/>
    <property type="project" value="UniProtKB-KW"/>
</dbReference>
<dbReference type="OrthoDB" id="1896188at2759"/>
<keyword evidence="5" id="KW-1015">Disulfide bond</keyword>
<protein>
    <submittedName>
        <fullName evidence="9">Putative cupredoxin</fullName>
    </submittedName>
</protein>
<dbReference type="InterPro" id="IPR008972">
    <property type="entry name" value="Cupredoxin"/>
</dbReference>
<evidence type="ECO:0000313" key="10">
    <source>
        <dbReference type="Proteomes" id="UP000447434"/>
    </source>
</evidence>
<keyword evidence="10" id="KW-1185">Reference proteome</keyword>
<evidence type="ECO:0000256" key="6">
    <source>
        <dbReference type="ARBA" id="ARBA00023180"/>
    </source>
</evidence>
<dbReference type="Pfam" id="PF02298">
    <property type="entry name" value="Cu_bind_like"/>
    <property type="match status" value="1"/>
</dbReference>
<reference evidence="10" key="1">
    <citation type="journal article" date="2020" name="Nat. Commun.">
        <title>Genome sequence of the cluster root forming white lupin.</title>
        <authorList>
            <person name="Hufnagel B."/>
            <person name="Marques A."/>
            <person name="Soriano A."/>
            <person name="Marques L."/>
            <person name="Divol F."/>
            <person name="Doumas P."/>
            <person name="Sallet E."/>
            <person name="Mancinotti D."/>
            <person name="Carrere S."/>
            <person name="Marande W."/>
            <person name="Arribat S."/>
            <person name="Keller J."/>
            <person name="Huneau C."/>
            <person name="Blein T."/>
            <person name="Aime D."/>
            <person name="Laguerre M."/>
            <person name="Taylor J."/>
            <person name="Schubert V."/>
            <person name="Nelson M."/>
            <person name="Geu-Flores F."/>
            <person name="Crespi M."/>
            <person name="Gallardo-Guerrero K."/>
            <person name="Delaux P.-M."/>
            <person name="Salse J."/>
            <person name="Berges H."/>
            <person name="Guyot R."/>
            <person name="Gouzy J."/>
            <person name="Peret B."/>
        </authorList>
    </citation>
    <scope>NUCLEOTIDE SEQUENCE [LARGE SCALE GENOMIC DNA]</scope>
    <source>
        <strain evidence="10">cv. Amiga</strain>
    </source>
</reference>
<comment type="similarity">
    <text evidence="7">Belongs to the early nodulin-like (ENODL) family.</text>
</comment>
<dbReference type="PROSITE" id="PS51485">
    <property type="entry name" value="PHYTOCYANIN"/>
    <property type="match status" value="1"/>
</dbReference>
<dbReference type="FunFam" id="2.60.40.420:FF:000034">
    <property type="entry name" value="Cupredoxin superfamily protein"/>
    <property type="match status" value="1"/>
</dbReference>
<dbReference type="Gene3D" id="2.60.40.420">
    <property type="entry name" value="Cupredoxins - blue copper proteins"/>
    <property type="match status" value="1"/>
</dbReference>
<dbReference type="InterPro" id="IPR003245">
    <property type="entry name" value="Phytocyanin_dom"/>
</dbReference>
<organism evidence="9 10">
    <name type="scientific">Lupinus albus</name>
    <name type="common">White lupine</name>
    <name type="synonym">Lupinus termis</name>
    <dbReference type="NCBI Taxonomy" id="3870"/>
    <lineage>
        <taxon>Eukaryota</taxon>
        <taxon>Viridiplantae</taxon>
        <taxon>Streptophyta</taxon>
        <taxon>Embryophyta</taxon>
        <taxon>Tracheophyta</taxon>
        <taxon>Spermatophyta</taxon>
        <taxon>Magnoliopsida</taxon>
        <taxon>eudicotyledons</taxon>
        <taxon>Gunneridae</taxon>
        <taxon>Pentapetalae</taxon>
        <taxon>rosids</taxon>
        <taxon>fabids</taxon>
        <taxon>Fabales</taxon>
        <taxon>Fabaceae</taxon>
        <taxon>Papilionoideae</taxon>
        <taxon>50 kb inversion clade</taxon>
        <taxon>genistoids sensu lato</taxon>
        <taxon>core genistoids</taxon>
        <taxon>Genisteae</taxon>
        <taxon>Lupinus</taxon>
    </lineage>
</organism>
<evidence type="ECO:0000256" key="8">
    <source>
        <dbReference type="ARBA" id="ARBA00037626"/>
    </source>
</evidence>
<evidence type="ECO:0000256" key="5">
    <source>
        <dbReference type="ARBA" id="ARBA00023157"/>
    </source>
</evidence>